<accession>B3VM81</accession>
<evidence type="ECO:0000313" key="1">
    <source>
        <dbReference type="EMBL" id="ACF05151.1"/>
    </source>
</evidence>
<evidence type="ECO:0000313" key="2">
    <source>
        <dbReference type="Proteomes" id="UP000000621"/>
    </source>
</evidence>
<keyword evidence="2" id="KW-1185">Reference proteome</keyword>
<protein>
    <submittedName>
        <fullName evidence="1">Uncharacterized protein</fullName>
    </submittedName>
</protein>
<reference evidence="1 2" key="1">
    <citation type="submission" date="2008-05" db="EMBL/GenBank/DDBJ databases">
        <authorList>
            <person name="Weber R.J."/>
            <person name="Jacobs-Sera D."/>
            <person name="Houtz J."/>
            <person name="Hendrix R.W."/>
            <person name="Hatfull G.H."/>
        </authorList>
    </citation>
    <scope>NUCLEOTIDE SEQUENCE [LARGE SCALE GENOMIC DNA]</scope>
</reference>
<dbReference type="EMBL" id="EU770222">
    <property type="protein sequence ID" value="ACF05151.1"/>
    <property type="molecule type" value="Genomic_DNA"/>
</dbReference>
<dbReference type="Proteomes" id="UP000000621">
    <property type="component" value="Segment"/>
</dbReference>
<name>B3VM81_9CAUD</name>
<dbReference type="RefSeq" id="YP_002003412.1">
    <property type="nucleotide sequence ID" value="NC_011039.1"/>
</dbReference>
<gene>
    <name evidence="1" type="ORF">PREDATOR_54</name>
</gene>
<dbReference type="OrthoDB" id="28998at10239"/>
<organism evidence="1 2">
    <name type="scientific">Mycobacterium phage Predator</name>
    <dbReference type="NCBI Taxonomy" id="543153"/>
    <lineage>
        <taxon>Viruses</taxon>
        <taxon>Duplodnaviria</taxon>
        <taxon>Heunggongvirae</taxon>
        <taxon>Uroviricota</taxon>
        <taxon>Caudoviricetes</taxon>
        <taxon>Predatorvirus</taxon>
        <taxon>Predatorvirus predator</taxon>
    </lineage>
</organism>
<proteinExistence type="predicted"/>
<dbReference type="KEGG" id="vg:6450094"/>
<sequence length="142" mass="16481">MRRLRFCGDRANCRVRRAGIARDDVRFRRRIAASHRIGQRRGFHGATRRGFRLGCVQNRVRPSRVMSAARVLPCSPRHGKYCSMAHSALVRDYREERERQETANETVLSMRGETEYWKATGGQLIDFKAWLLAHKGRNGQPE</sequence>